<dbReference type="RefSeq" id="WP_053939113.1">
    <property type="nucleotide sequence ID" value="NZ_LAQT01000029.1"/>
</dbReference>
<dbReference type="PANTHER" id="PTHR47017:SF1">
    <property type="entry name" value="ACYL-COA"/>
    <property type="match status" value="1"/>
</dbReference>
<organism evidence="1 2">
    <name type="scientific">Amantichitinum ursilacus</name>
    <dbReference type="NCBI Taxonomy" id="857265"/>
    <lineage>
        <taxon>Bacteria</taxon>
        <taxon>Pseudomonadati</taxon>
        <taxon>Pseudomonadota</taxon>
        <taxon>Betaproteobacteria</taxon>
        <taxon>Neisseriales</taxon>
        <taxon>Chitinibacteraceae</taxon>
        <taxon>Amantichitinum</taxon>
    </lineage>
</organism>
<keyword evidence="2" id="KW-1185">Reference proteome</keyword>
<dbReference type="InterPro" id="IPR007434">
    <property type="entry name" value="FemAB-like"/>
</dbReference>
<dbReference type="EMBL" id="LAQT01000029">
    <property type="protein sequence ID" value="KPC50438.1"/>
    <property type="molecule type" value="Genomic_DNA"/>
</dbReference>
<gene>
    <name evidence="1" type="ORF">WG78_17560</name>
</gene>
<dbReference type="STRING" id="857265.WG78_17560"/>
<evidence type="ECO:0008006" key="3">
    <source>
        <dbReference type="Google" id="ProtNLM"/>
    </source>
</evidence>
<proteinExistence type="predicted"/>
<dbReference type="Pfam" id="PF04339">
    <property type="entry name" value="FemAB_like"/>
    <property type="match status" value="1"/>
</dbReference>
<comment type="caution">
    <text evidence="1">The sequence shown here is derived from an EMBL/GenBank/DDBJ whole genome shotgun (WGS) entry which is preliminary data.</text>
</comment>
<reference evidence="1 2" key="1">
    <citation type="submission" date="2015-07" db="EMBL/GenBank/DDBJ databases">
        <title>Draft genome sequence of the Amantichitinum ursilacus IGB-41, a new chitin-degrading bacterium.</title>
        <authorList>
            <person name="Kirstahler P."/>
            <person name="Guenther M."/>
            <person name="Grumaz C."/>
            <person name="Rupp S."/>
            <person name="Zibek S."/>
            <person name="Sohn K."/>
        </authorList>
    </citation>
    <scope>NUCLEOTIDE SEQUENCE [LARGE SCALE GENOMIC DNA]</scope>
    <source>
        <strain evidence="1 2">IGB-41</strain>
    </source>
</reference>
<name>A0A0N1JRZ5_9NEIS</name>
<dbReference type="OrthoDB" id="9776898at2"/>
<dbReference type="PANTHER" id="PTHR47017">
    <property type="entry name" value="ACYL-COA"/>
    <property type="match status" value="1"/>
</dbReference>
<evidence type="ECO:0000313" key="2">
    <source>
        <dbReference type="Proteomes" id="UP000037939"/>
    </source>
</evidence>
<dbReference type="Proteomes" id="UP000037939">
    <property type="component" value="Unassembled WGS sequence"/>
</dbReference>
<dbReference type="Gene3D" id="3.40.630.30">
    <property type="match status" value="1"/>
</dbReference>
<protein>
    <recommendedName>
        <fullName evidence="3">FemAB family protein</fullName>
    </recommendedName>
</protein>
<accession>A0A0N1JRZ5</accession>
<dbReference type="AlphaFoldDB" id="A0A0N1JRZ5"/>
<sequence length="383" mass="43707">MIRVYDRIADIDAAAWNTLAGPHPGLQHAFLDALEQSGSVNAETGWQPCHLTLWDAEENGQLMGAMPLYRKAHSWGEYVFDWAWARAYEQQGLDYYPRLVSAVPFSPLPGNRLLARDDASRAALIKGAIELTRQLGDSSLHILFPTPEDARFANQHGMQLREQVQFHWQRDPAWTSFDDFLGSMSHDKRKKIKQERRYVREAGVTVERKAGADITEADWRFFIRCYQHTYREHRSTPYLNLDFFLRLHAAQPDACLLVLAYREGQPIAAAFDLVGPDALYGRYWGAVWDSAGFVPGLHFELCYYQGLEFALERGLNLFEGGAQGEHKLARGFMPVTTWSAHWLAHPAFRDAIGRFLRQERQAVDEWAEQLAAQHPFKKGESAG</sequence>
<dbReference type="PATRIC" id="fig|857265.3.peg.3598"/>
<evidence type="ECO:0000313" key="1">
    <source>
        <dbReference type="EMBL" id="KPC50438.1"/>
    </source>
</evidence>
<dbReference type="SUPFAM" id="SSF55729">
    <property type="entry name" value="Acyl-CoA N-acyltransferases (Nat)"/>
    <property type="match status" value="1"/>
</dbReference>
<dbReference type="InterPro" id="IPR016181">
    <property type="entry name" value="Acyl_CoA_acyltransferase"/>
</dbReference>